<evidence type="ECO:0000313" key="1">
    <source>
        <dbReference type="EMBL" id="KAH7915911.1"/>
    </source>
</evidence>
<evidence type="ECO:0000313" key="2">
    <source>
        <dbReference type="Proteomes" id="UP000790377"/>
    </source>
</evidence>
<reference evidence="1" key="1">
    <citation type="journal article" date="2021" name="New Phytol.">
        <title>Evolutionary innovations through gain and loss of genes in the ectomycorrhizal Boletales.</title>
        <authorList>
            <person name="Wu G."/>
            <person name="Miyauchi S."/>
            <person name="Morin E."/>
            <person name="Kuo A."/>
            <person name="Drula E."/>
            <person name="Varga T."/>
            <person name="Kohler A."/>
            <person name="Feng B."/>
            <person name="Cao Y."/>
            <person name="Lipzen A."/>
            <person name="Daum C."/>
            <person name="Hundley H."/>
            <person name="Pangilinan J."/>
            <person name="Johnson J."/>
            <person name="Barry K."/>
            <person name="LaButti K."/>
            <person name="Ng V."/>
            <person name="Ahrendt S."/>
            <person name="Min B."/>
            <person name="Choi I.G."/>
            <person name="Park H."/>
            <person name="Plett J.M."/>
            <person name="Magnuson J."/>
            <person name="Spatafora J.W."/>
            <person name="Nagy L.G."/>
            <person name="Henrissat B."/>
            <person name="Grigoriev I.V."/>
            <person name="Yang Z.L."/>
            <person name="Xu J."/>
            <person name="Martin F.M."/>
        </authorList>
    </citation>
    <scope>NUCLEOTIDE SEQUENCE</scope>
    <source>
        <strain evidence="1">ATCC 28755</strain>
    </source>
</reference>
<proteinExistence type="predicted"/>
<name>A0ACB8ARA2_9AGAM</name>
<organism evidence="1 2">
    <name type="scientific">Hygrophoropsis aurantiaca</name>
    <dbReference type="NCBI Taxonomy" id="72124"/>
    <lineage>
        <taxon>Eukaryota</taxon>
        <taxon>Fungi</taxon>
        <taxon>Dikarya</taxon>
        <taxon>Basidiomycota</taxon>
        <taxon>Agaricomycotina</taxon>
        <taxon>Agaricomycetes</taxon>
        <taxon>Agaricomycetidae</taxon>
        <taxon>Boletales</taxon>
        <taxon>Coniophorineae</taxon>
        <taxon>Hygrophoropsidaceae</taxon>
        <taxon>Hygrophoropsis</taxon>
    </lineage>
</organism>
<gene>
    <name evidence="1" type="ORF">BJ138DRAFT_1140736</name>
</gene>
<protein>
    <submittedName>
        <fullName evidence="1">Dihydropteroate synthase-like protein</fullName>
    </submittedName>
</protein>
<keyword evidence="2" id="KW-1185">Reference proteome</keyword>
<dbReference type="Proteomes" id="UP000790377">
    <property type="component" value="Unassembled WGS sequence"/>
</dbReference>
<comment type="caution">
    <text evidence="1">The sequence shown here is derived from an EMBL/GenBank/DDBJ whole genome shotgun (WGS) entry which is preliminary data.</text>
</comment>
<sequence length="793" mass="86208">MTVSTLSTDTIGISNLLLQLSIQVHQPVLLSLSINHATVITASSDNLSHSIDYAALCDILLKILPAKRYASLESVTNEAASVVFSEHPQVTELHIRIQQVKSPMYVDNIAVQSSRKRSQDTASSPNSYDINGLRCDTIVGINPNERIHRQPVCFDIALRDSSKKQTIGFDFEEFAQTIRHRVAETSFLTLEALASFVAESALTFISHQSDGYHCENVTIIASKPNALPHAEAAQIKIARSRTDYPSIAGSPSNHHSTDTHIAAIALGSNLGDRFANIEGALRLLESSEEANREVYIIDTSFMYETAPMYVTDQPRFVNCACMIETTLKPKDLLSLLKNIEHTVGRVPSIRNGPRAVDLDVILYDQVCLDTRAESDRKNLDNLEGELVIPHPRVVEREFVLRPLADMIPNYVHPVYRKSVSTLLTDVLSITPVDDPPMVKVMPFPRYPLPTTSQEPLLAPPTASHWALPPALSTAGTPIGNARSRPPTRIMATLNATPDSFSDGSLHSEVPAALTYVSGAIDAGADVIDVGGYSTRPGAAFVSVEEEIERVVPVVKAIRATSTDLGERADKERNVLISVDTFRHEVARAAILAGANCINDVYAFTGADSYPLTPASLEHLEKMKAVARELAVPVVLMHSRGDAGSNKDYSSFVGGVLEGIQEELGYKIDKVVRGRGGVRRWLVICDPGVGFSKTVEANLAVLRQASSITQIQEGNLLAGYPMLIGTSRKSFLGAILQRDSPEAGRRGRNTQPRERVWATAAAVACAIQQGSAVVRVHDVQEMVDVVSIGDALWG</sequence>
<accession>A0ACB8ARA2</accession>
<dbReference type="EMBL" id="MU267595">
    <property type="protein sequence ID" value="KAH7915911.1"/>
    <property type="molecule type" value="Genomic_DNA"/>
</dbReference>